<dbReference type="Gramene" id="mRNA:HanXRQr2_Chr07g0290501">
    <property type="protein sequence ID" value="mRNA:HanXRQr2_Chr07g0290501"/>
    <property type="gene ID" value="HanXRQr2_Chr07g0290501"/>
</dbReference>
<reference evidence="1" key="1">
    <citation type="journal article" date="2017" name="Nature">
        <title>The sunflower genome provides insights into oil metabolism, flowering and Asterid evolution.</title>
        <authorList>
            <person name="Badouin H."/>
            <person name="Gouzy J."/>
            <person name="Grassa C.J."/>
            <person name="Murat F."/>
            <person name="Staton S.E."/>
            <person name="Cottret L."/>
            <person name="Lelandais-Briere C."/>
            <person name="Owens G.L."/>
            <person name="Carrere S."/>
            <person name="Mayjonade B."/>
            <person name="Legrand L."/>
            <person name="Gill N."/>
            <person name="Kane N.C."/>
            <person name="Bowers J.E."/>
            <person name="Hubner S."/>
            <person name="Bellec A."/>
            <person name="Berard A."/>
            <person name="Berges H."/>
            <person name="Blanchet N."/>
            <person name="Boniface M.C."/>
            <person name="Brunel D."/>
            <person name="Catrice O."/>
            <person name="Chaidir N."/>
            <person name="Claudel C."/>
            <person name="Donnadieu C."/>
            <person name="Faraut T."/>
            <person name="Fievet G."/>
            <person name="Helmstetter N."/>
            <person name="King M."/>
            <person name="Knapp S.J."/>
            <person name="Lai Z."/>
            <person name="Le Paslier M.C."/>
            <person name="Lippi Y."/>
            <person name="Lorenzon L."/>
            <person name="Mandel J.R."/>
            <person name="Marage G."/>
            <person name="Marchand G."/>
            <person name="Marquand E."/>
            <person name="Bret-Mestries E."/>
            <person name="Morien E."/>
            <person name="Nambeesan S."/>
            <person name="Nguyen T."/>
            <person name="Pegot-Espagnet P."/>
            <person name="Pouilly N."/>
            <person name="Raftis F."/>
            <person name="Sallet E."/>
            <person name="Schiex T."/>
            <person name="Thomas J."/>
            <person name="Vandecasteele C."/>
            <person name="Vares D."/>
            <person name="Vear F."/>
            <person name="Vautrin S."/>
            <person name="Crespi M."/>
            <person name="Mangin B."/>
            <person name="Burke J.M."/>
            <person name="Salse J."/>
            <person name="Munos S."/>
            <person name="Vincourt P."/>
            <person name="Rieseberg L.H."/>
            <person name="Langlade N.B."/>
        </authorList>
    </citation>
    <scope>NUCLEOTIDE SEQUENCE</scope>
    <source>
        <tissue evidence="1">Leaves</tissue>
    </source>
</reference>
<dbReference type="AlphaFoldDB" id="A0A9K3IKL6"/>
<protein>
    <submittedName>
        <fullName evidence="1">Uncharacterized protein</fullName>
    </submittedName>
</protein>
<dbReference type="EMBL" id="MNCJ02000322">
    <property type="protein sequence ID" value="KAF5798237.1"/>
    <property type="molecule type" value="Genomic_DNA"/>
</dbReference>
<proteinExistence type="predicted"/>
<organism evidence="1 2">
    <name type="scientific">Helianthus annuus</name>
    <name type="common">Common sunflower</name>
    <dbReference type="NCBI Taxonomy" id="4232"/>
    <lineage>
        <taxon>Eukaryota</taxon>
        <taxon>Viridiplantae</taxon>
        <taxon>Streptophyta</taxon>
        <taxon>Embryophyta</taxon>
        <taxon>Tracheophyta</taxon>
        <taxon>Spermatophyta</taxon>
        <taxon>Magnoliopsida</taxon>
        <taxon>eudicotyledons</taxon>
        <taxon>Gunneridae</taxon>
        <taxon>Pentapetalae</taxon>
        <taxon>asterids</taxon>
        <taxon>campanulids</taxon>
        <taxon>Asterales</taxon>
        <taxon>Asteraceae</taxon>
        <taxon>Asteroideae</taxon>
        <taxon>Heliantheae alliance</taxon>
        <taxon>Heliantheae</taxon>
        <taxon>Helianthus</taxon>
    </lineage>
</organism>
<comment type="caution">
    <text evidence="1">The sequence shown here is derived from an EMBL/GenBank/DDBJ whole genome shotgun (WGS) entry which is preliminary data.</text>
</comment>
<sequence length="47" mass="5584">MKGMSTINCCVHNFATFNWIDSIYGFGSRWTTKIGSIRCMRMIFRDW</sequence>
<keyword evidence="2" id="KW-1185">Reference proteome</keyword>
<dbReference type="Proteomes" id="UP000215914">
    <property type="component" value="Unassembled WGS sequence"/>
</dbReference>
<gene>
    <name evidence="1" type="ORF">HanXRQr2_Chr07g0290501</name>
</gene>
<evidence type="ECO:0000313" key="2">
    <source>
        <dbReference type="Proteomes" id="UP000215914"/>
    </source>
</evidence>
<accession>A0A9K3IKL6</accession>
<reference evidence="1" key="2">
    <citation type="submission" date="2020-06" db="EMBL/GenBank/DDBJ databases">
        <title>Helianthus annuus Genome sequencing and assembly Release 2.</title>
        <authorList>
            <person name="Gouzy J."/>
            <person name="Langlade N."/>
            <person name="Munos S."/>
        </authorList>
    </citation>
    <scope>NUCLEOTIDE SEQUENCE</scope>
    <source>
        <tissue evidence="1">Leaves</tissue>
    </source>
</reference>
<evidence type="ECO:0000313" key="1">
    <source>
        <dbReference type="EMBL" id="KAF5798237.1"/>
    </source>
</evidence>
<name>A0A9K3IKL6_HELAN</name>